<feature type="binding site" evidence="8">
    <location>
        <position position="79"/>
    </location>
    <ligand>
        <name>Zn(2+)</name>
        <dbReference type="ChEBI" id="CHEBI:29105"/>
        <label>1</label>
    </ligand>
</feature>
<dbReference type="SUPFAM" id="SSF101821">
    <property type="entry name" value="Aminopeptidase/glucanase lid domain"/>
    <property type="match status" value="1"/>
</dbReference>
<dbReference type="AlphaFoldDB" id="A0A1T5AVD8"/>
<sequence>MAKAKKEPKQHTAVVTPKSLNFFEQYINNPSPTGFEWEGQRLWLDYLRPYVDETFTDHYGTAVGVINPNADFKVVIEAHADEISWFVNYITKEGLIYVIRNGGSDHQIAPSKRVNIHTDKGVVKAVFGWPAIHTRSGEKEESPTLKNIFLDCGCASKEEVEALGIHVGCVVTYEDQFMVLNDRYYVGRALDNRAGGFMIAEVARLLKENKKELPFGLYIVNSVQEEIGLRGAEMIAHRIKPNLAIITDVTHDTQTPMINKVTQGDLACGNGPVVSYAPSVQINFNRLLIDTAMKKNIPFQRQASSRWTGTDTDAFAYSNEGVPSVLVSLPLRYMHTTVEMIHKEDVDNVIRLIYETLLSIKSAHDFRTFAQ</sequence>
<organism evidence="9 10">
    <name type="scientific">Parapedobacter luteus</name>
    <dbReference type="NCBI Taxonomy" id="623280"/>
    <lineage>
        <taxon>Bacteria</taxon>
        <taxon>Pseudomonadati</taxon>
        <taxon>Bacteroidota</taxon>
        <taxon>Sphingobacteriia</taxon>
        <taxon>Sphingobacteriales</taxon>
        <taxon>Sphingobacteriaceae</taxon>
        <taxon>Parapedobacter</taxon>
    </lineage>
</organism>
<dbReference type="InterPro" id="IPR023367">
    <property type="entry name" value="Peptidase_M42_dom2"/>
</dbReference>
<dbReference type="Gene3D" id="3.40.630.10">
    <property type="entry name" value="Zn peptidases"/>
    <property type="match status" value="1"/>
</dbReference>
<evidence type="ECO:0000256" key="1">
    <source>
        <dbReference type="ARBA" id="ARBA00006272"/>
    </source>
</evidence>
<proteinExistence type="inferred from homology"/>
<dbReference type="EMBL" id="FUYS01000002">
    <property type="protein sequence ID" value="SKB38954.1"/>
    <property type="molecule type" value="Genomic_DNA"/>
</dbReference>
<comment type="similarity">
    <text evidence="1 6">Belongs to the peptidase M42 family.</text>
</comment>
<name>A0A1T5AVD8_9SPHI</name>
<keyword evidence="2 9" id="KW-0031">Aminopeptidase</keyword>
<dbReference type="RefSeq" id="WP_079715784.1">
    <property type="nucleotide sequence ID" value="NZ_FUYS01000002.1"/>
</dbReference>
<dbReference type="Proteomes" id="UP000190541">
    <property type="component" value="Unassembled WGS sequence"/>
</dbReference>
<dbReference type="GO" id="GO:0004177">
    <property type="term" value="F:aminopeptidase activity"/>
    <property type="evidence" value="ECO:0007669"/>
    <property type="project" value="UniProtKB-UniRule"/>
</dbReference>
<dbReference type="Gene3D" id="2.40.30.40">
    <property type="entry name" value="Peptidase M42, domain 2"/>
    <property type="match status" value="1"/>
</dbReference>
<keyword evidence="5" id="KW-0378">Hydrolase</keyword>
<keyword evidence="4 8" id="KW-0479">Metal-binding</keyword>
<comment type="cofactor">
    <cofactor evidence="8">
        <name>a divalent metal cation</name>
        <dbReference type="ChEBI" id="CHEBI:60240"/>
    </cofactor>
    <text evidence="8">Binds 2 divalent metal cations per subunit.</text>
</comment>
<dbReference type="InterPro" id="IPR051464">
    <property type="entry name" value="Peptidase_M42_aminopept"/>
</dbReference>
<evidence type="ECO:0000256" key="6">
    <source>
        <dbReference type="PIRNR" id="PIRNR001123"/>
    </source>
</evidence>
<feature type="binding site" evidence="8">
    <location>
        <position position="191"/>
    </location>
    <ligand>
        <name>Zn(2+)</name>
        <dbReference type="ChEBI" id="CHEBI:29105"/>
        <label>1</label>
    </ligand>
</feature>
<feature type="binding site" evidence="8">
    <location>
        <position position="335"/>
    </location>
    <ligand>
        <name>Zn(2+)</name>
        <dbReference type="ChEBI" id="CHEBI:29105"/>
        <label>2</label>
    </ligand>
</feature>
<dbReference type="GO" id="GO:0046872">
    <property type="term" value="F:metal ion binding"/>
    <property type="evidence" value="ECO:0007669"/>
    <property type="project" value="UniProtKB-UniRule"/>
</dbReference>
<feature type="binding site" evidence="8">
    <location>
        <position position="226"/>
    </location>
    <ligand>
        <name>Zn(2+)</name>
        <dbReference type="ChEBI" id="CHEBI:29105"/>
        <label>2</label>
    </ligand>
</feature>
<evidence type="ECO:0000256" key="8">
    <source>
        <dbReference type="PIRSR" id="PIRSR001123-2"/>
    </source>
</evidence>
<evidence type="ECO:0000256" key="4">
    <source>
        <dbReference type="ARBA" id="ARBA00022723"/>
    </source>
</evidence>
<evidence type="ECO:0000313" key="9">
    <source>
        <dbReference type="EMBL" id="SKB38954.1"/>
    </source>
</evidence>
<reference evidence="9 10" key="1">
    <citation type="submission" date="2017-02" db="EMBL/GenBank/DDBJ databases">
        <authorList>
            <person name="Peterson S.W."/>
        </authorList>
    </citation>
    <scope>NUCLEOTIDE SEQUENCE [LARGE SCALE GENOMIC DNA]</scope>
    <source>
        <strain evidence="9 10">DSM 22899</strain>
    </source>
</reference>
<dbReference type="PIRSF" id="PIRSF001123">
    <property type="entry name" value="PepA_GA"/>
    <property type="match status" value="1"/>
</dbReference>
<dbReference type="STRING" id="623280.SAMN05660226_01088"/>
<evidence type="ECO:0000313" key="10">
    <source>
        <dbReference type="Proteomes" id="UP000190541"/>
    </source>
</evidence>
<keyword evidence="3" id="KW-0645">Protease</keyword>
<keyword evidence="10" id="KW-1185">Reference proteome</keyword>
<accession>A0A1T5AVD8</accession>
<feature type="active site" description="Proton acceptor" evidence="7">
    <location>
        <position position="225"/>
    </location>
</feature>
<feature type="binding site" evidence="8">
    <location>
        <position position="191"/>
    </location>
    <ligand>
        <name>Zn(2+)</name>
        <dbReference type="ChEBI" id="CHEBI:29105"/>
        <label>2</label>
    </ligand>
</feature>
<evidence type="ECO:0000256" key="7">
    <source>
        <dbReference type="PIRSR" id="PIRSR001123-1"/>
    </source>
</evidence>
<evidence type="ECO:0000256" key="2">
    <source>
        <dbReference type="ARBA" id="ARBA00022438"/>
    </source>
</evidence>
<protein>
    <submittedName>
        <fullName evidence="9">Putative aminopeptidase FrvX</fullName>
    </submittedName>
</protein>
<dbReference type="Pfam" id="PF05343">
    <property type="entry name" value="Peptidase_M42"/>
    <property type="match status" value="1"/>
</dbReference>
<evidence type="ECO:0000256" key="5">
    <source>
        <dbReference type="ARBA" id="ARBA00022801"/>
    </source>
</evidence>
<dbReference type="CDD" id="cd05656">
    <property type="entry name" value="M42_Frv"/>
    <property type="match status" value="1"/>
</dbReference>
<dbReference type="SUPFAM" id="SSF53187">
    <property type="entry name" value="Zn-dependent exopeptidases"/>
    <property type="match status" value="1"/>
</dbReference>
<dbReference type="OrthoDB" id="9772053at2"/>
<dbReference type="PANTHER" id="PTHR32481:SF0">
    <property type="entry name" value="AMINOPEPTIDASE YPDE-RELATED"/>
    <property type="match status" value="1"/>
</dbReference>
<feature type="binding site" evidence="8">
    <location>
        <position position="248"/>
    </location>
    <ligand>
        <name>Zn(2+)</name>
        <dbReference type="ChEBI" id="CHEBI:29105"/>
        <label>1</label>
    </ligand>
</feature>
<gene>
    <name evidence="9" type="ORF">SAMN05660226_01088</name>
</gene>
<evidence type="ECO:0000256" key="3">
    <source>
        <dbReference type="ARBA" id="ARBA00022670"/>
    </source>
</evidence>
<dbReference type="GO" id="GO:0006508">
    <property type="term" value="P:proteolysis"/>
    <property type="evidence" value="ECO:0007669"/>
    <property type="project" value="UniProtKB-KW"/>
</dbReference>
<dbReference type="InterPro" id="IPR008007">
    <property type="entry name" value="Peptidase_M42"/>
</dbReference>
<dbReference type="PANTHER" id="PTHR32481">
    <property type="entry name" value="AMINOPEPTIDASE"/>
    <property type="match status" value="1"/>
</dbReference>